<feature type="domain" description="YHYH" evidence="1">
    <location>
        <begin position="118"/>
        <end position="227"/>
    </location>
</feature>
<dbReference type="PANTHER" id="PTHR30289:SF8">
    <property type="entry name" value="YHYH DOMAIN-CONTAINING PROTEIN"/>
    <property type="match status" value="1"/>
</dbReference>
<dbReference type="InParanoid" id="A0A5Q0BGQ8"/>
<dbReference type="InterPro" id="IPR025924">
    <property type="entry name" value="YHYH_dom"/>
</dbReference>
<dbReference type="AlphaFoldDB" id="A0A5Q0BGQ8"/>
<keyword evidence="3" id="KW-1185">Reference proteome</keyword>
<evidence type="ECO:0000313" key="3">
    <source>
        <dbReference type="Proteomes" id="UP000325755"/>
    </source>
</evidence>
<feature type="domain" description="YHYH" evidence="1">
    <location>
        <begin position="234"/>
        <end position="271"/>
    </location>
</feature>
<organism evidence="2 3">
    <name type="scientific">Candidatus Methylospira mobilis</name>
    <dbReference type="NCBI Taxonomy" id="1808979"/>
    <lineage>
        <taxon>Bacteria</taxon>
        <taxon>Pseudomonadati</taxon>
        <taxon>Pseudomonadota</taxon>
        <taxon>Gammaproteobacteria</taxon>
        <taxon>Methylococcales</taxon>
        <taxon>Methylococcaceae</taxon>
        <taxon>Candidatus Methylospira</taxon>
    </lineage>
</organism>
<name>A0A5Q0BGQ8_9GAMM</name>
<accession>A0A5Q0BGQ8</accession>
<dbReference type="Pfam" id="PF14240">
    <property type="entry name" value="YHYH"/>
    <property type="match status" value="2"/>
</dbReference>
<reference evidence="2 3" key="1">
    <citation type="submission" date="2019-09" db="EMBL/GenBank/DDBJ databases">
        <title>Ecophysiology of the spiral-shaped methanotroph Methylospira mobilis as revealed by the complete genome sequence.</title>
        <authorList>
            <person name="Oshkin I.Y."/>
            <person name="Dedysh S.N."/>
            <person name="Miroshnikov K."/>
            <person name="Danilova O.V."/>
            <person name="Hakobyan A."/>
            <person name="Liesack W."/>
        </authorList>
    </citation>
    <scope>NUCLEOTIDE SEQUENCE [LARGE SCALE GENOMIC DNA]</scope>
    <source>
        <strain evidence="2 3">Shm1</strain>
    </source>
</reference>
<evidence type="ECO:0000313" key="2">
    <source>
        <dbReference type="EMBL" id="QFY41308.1"/>
    </source>
</evidence>
<dbReference type="KEGG" id="mmob:F6R98_00645"/>
<proteinExistence type="predicted"/>
<gene>
    <name evidence="2" type="ORF">F6R98_00645</name>
</gene>
<protein>
    <submittedName>
        <fullName evidence="2">YHYH protein</fullName>
    </submittedName>
</protein>
<sequence length="286" mass="30652">MPTQYIPCVKNKAIEENMNSNIPKLLAVAISAVIFAPCAVFAETAPVIDTTAGIKSAQWGKNVTITFGTDTFALFSDGIPNHPRPTRYLLPKPGVVVPELAADLFVGDDPTMPQNYAFTLPLHPRKKAAATPTGLGPIGILVSGAALFNPYEADDHTIALQHNFTFDGVSFVDACNGHATPAGFIPVGTYHYHGVPHCITDPIDKPREHSKIIGVALDGFPIYGPHGKDGLNPAPLDECNGHTEQTGEFAQGIYHYHLTEGSPYSIRCLMGEVPASNIQHPPVIKN</sequence>
<dbReference type="OrthoDB" id="665834at2"/>
<evidence type="ECO:0000259" key="1">
    <source>
        <dbReference type="Pfam" id="PF14240"/>
    </source>
</evidence>
<dbReference type="Proteomes" id="UP000325755">
    <property type="component" value="Chromosome"/>
</dbReference>
<dbReference type="EMBL" id="CP044205">
    <property type="protein sequence ID" value="QFY41308.1"/>
    <property type="molecule type" value="Genomic_DNA"/>
</dbReference>
<dbReference type="PANTHER" id="PTHR30289">
    <property type="entry name" value="UNCHARACTERIZED PROTEIN YBCL-RELATED"/>
    <property type="match status" value="1"/>
</dbReference>